<evidence type="ECO:0000313" key="1">
    <source>
        <dbReference type="EMBL" id="GBM92622.1"/>
    </source>
</evidence>
<comment type="caution">
    <text evidence="1">The sequence shown here is derived from an EMBL/GenBank/DDBJ whole genome shotgun (WGS) entry which is preliminary data.</text>
</comment>
<dbReference type="Proteomes" id="UP000499080">
    <property type="component" value="Unassembled WGS sequence"/>
</dbReference>
<dbReference type="EMBL" id="BGPR01003805">
    <property type="protein sequence ID" value="GBM92622.1"/>
    <property type="molecule type" value="Genomic_DNA"/>
</dbReference>
<keyword evidence="2" id="KW-1185">Reference proteome</keyword>
<reference evidence="1 2" key="1">
    <citation type="journal article" date="2019" name="Sci. Rep.">
        <title>Orb-weaving spider Araneus ventricosus genome elucidates the spidroin gene catalogue.</title>
        <authorList>
            <person name="Kono N."/>
            <person name="Nakamura H."/>
            <person name="Ohtoshi R."/>
            <person name="Moran D.A.P."/>
            <person name="Shinohara A."/>
            <person name="Yoshida Y."/>
            <person name="Fujiwara M."/>
            <person name="Mori M."/>
            <person name="Tomita M."/>
            <person name="Arakawa K."/>
        </authorList>
    </citation>
    <scope>NUCLEOTIDE SEQUENCE [LARGE SCALE GENOMIC DNA]</scope>
</reference>
<accession>A0A4Y2JTF4</accession>
<gene>
    <name evidence="1" type="ORF">AVEN_129911_1</name>
</gene>
<name>A0A4Y2JTF4_ARAVE</name>
<proteinExistence type="predicted"/>
<organism evidence="1 2">
    <name type="scientific">Araneus ventricosus</name>
    <name type="common">Orbweaver spider</name>
    <name type="synonym">Epeira ventricosa</name>
    <dbReference type="NCBI Taxonomy" id="182803"/>
    <lineage>
        <taxon>Eukaryota</taxon>
        <taxon>Metazoa</taxon>
        <taxon>Ecdysozoa</taxon>
        <taxon>Arthropoda</taxon>
        <taxon>Chelicerata</taxon>
        <taxon>Arachnida</taxon>
        <taxon>Araneae</taxon>
        <taxon>Araneomorphae</taxon>
        <taxon>Entelegynae</taxon>
        <taxon>Araneoidea</taxon>
        <taxon>Araneidae</taxon>
        <taxon>Araneus</taxon>
    </lineage>
</organism>
<sequence>MLGCSQSRSTPTHNWDEGLFPHVMKGDKRNLSKQHCIEAASRFIRLGAVVLRSKSERPISVFISYVGKFLSLEVSFSQSFHQSKLSCSLRHLSTSVYEARIGGSFFRKLFSVSV</sequence>
<evidence type="ECO:0000313" key="2">
    <source>
        <dbReference type="Proteomes" id="UP000499080"/>
    </source>
</evidence>
<protein>
    <submittedName>
        <fullName evidence="1">Uncharacterized protein</fullName>
    </submittedName>
</protein>
<dbReference type="AlphaFoldDB" id="A0A4Y2JTF4"/>